<gene>
    <name evidence="2" type="ORF">KCX82_16180</name>
</gene>
<dbReference type="PANTHER" id="PTHR43691:SF13">
    <property type="entry name" value="URIDINE PHOSPHORYLASE"/>
    <property type="match status" value="1"/>
</dbReference>
<evidence type="ECO:0000313" key="2">
    <source>
        <dbReference type="EMBL" id="MBR0599425.1"/>
    </source>
</evidence>
<dbReference type="EMBL" id="JAGSND010000013">
    <property type="protein sequence ID" value="MBR0599425.1"/>
    <property type="molecule type" value="Genomic_DNA"/>
</dbReference>
<protein>
    <submittedName>
        <fullName evidence="2">Nucleoside phosphorylase</fullName>
    </submittedName>
</protein>
<organism evidence="2 3">
    <name type="scientific">Sinanaerobacter chloroacetimidivorans</name>
    <dbReference type="NCBI Taxonomy" id="2818044"/>
    <lineage>
        <taxon>Bacteria</taxon>
        <taxon>Bacillati</taxon>
        <taxon>Bacillota</taxon>
        <taxon>Clostridia</taxon>
        <taxon>Peptostreptococcales</taxon>
        <taxon>Anaerovoracaceae</taxon>
        <taxon>Sinanaerobacter</taxon>
    </lineage>
</organism>
<feature type="domain" description="Nucleoside phosphorylase" evidence="1">
    <location>
        <begin position="31"/>
        <end position="261"/>
    </location>
</feature>
<dbReference type="SUPFAM" id="SSF53167">
    <property type="entry name" value="Purine and uridine phosphorylases"/>
    <property type="match status" value="1"/>
</dbReference>
<dbReference type="InterPro" id="IPR035994">
    <property type="entry name" value="Nucleoside_phosphorylase_sf"/>
</dbReference>
<reference evidence="2" key="2">
    <citation type="submission" date="2021-04" db="EMBL/GenBank/DDBJ databases">
        <authorList>
            <person name="Liu J."/>
        </authorList>
    </citation>
    <scope>NUCLEOTIDE SEQUENCE</scope>
    <source>
        <strain evidence="2">BAD-6</strain>
    </source>
</reference>
<dbReference type="GO" id="GO:0005829">
    <property type="term" value="C:cytosol"/>
    <property type="evidence" value="ECO:0007669"/>
    <property type="project" value="TreeGrafter"/>
</dbReference>
<dbReference type="AlphaFoldDB" id="A0A8J8B4K0"/>
<dbReference type="Proteomes" id="UP000675664">
    <property type="component" value="Unassembled WGS sequence"/>
</dbReference>
<comment type="caution">
    <text evidence="2">The sequence shown here is derived from an EMBL/GenBank/DDBJ whole genome shotgun (WGS) entry which is preliminary data.</text>
</comment>
<sequence>MMRELNQVLDPKTKDGKSYYLHLAKGDMPGYVIVPGSPERITKIAANWENVVDVAHNRHYLSKRGVYNGMEQGATSTGIGALSAEICFNELKKAGAHTCIRVGTTGCLDPEYDSGDLLIPYAVIRKDGTSECYIDPEFPSFGDPIVTMALAEACERLGYKYGLALEYTAGSFYMGQGRPLNDDPNSYWPSWANNILPDAEQQGVKVLEMDTGGQFVVAFLHGIRMGAILAVVANRKKNSFAYNDGEEKACLAASEALKILKEWDEEGRFRR</sequence>
<accession>A0A8J8B4K0</accession>
<reference evidence="2" key="1">
    <citation type="submission" date="2021-04" db="EMBL/GenBank/DDBJ databases">
        <title>Sinoanaerobacter chloroacetimidivorans sp. nov., an obligate anaerobic bacterium isolated from anaerobic sludge.</title>
        <authorList>
            <person name="Bao Y."/>
        </authorList>
    </citation>
    <scope>NUCLEOTIDE SEQUENCE</scope>
    <source>
        <strain evidence="2">BAD-6</strain>
    </source>
</reference>
<dbReference type="CDD" id="cd17767">
    <property type="entry name" value="UP_EcUdp-like"/>
    <property type="match status" value="1"/>
</dbReference>
<dbReference type="Pfam" id="PF01048">
    <property type="entry name" value="PNP_UDP_1"/>
    <property type="match status" value="1"/>
</dbReference>
<dbReference type="Gene3D" id="3.40.50.1580">
    <property type="entry name" value="Nucleoside phosphorylase domain"/>
    <property type="match status" value="1"/>
</dbReference>
<proteinExistence type="predicted"/>
<dbReference type="GO" id="GO:0009116">
    <property type="term" value="P:nucleoside metabolic process"/>
    <property type="evidence" value="ECO:0007669"/>
    <property type="project" value="InterPro"/>
</dbReference>
<dbReference type="GO" id="GO:0003824">
    <property type="term" value="F:catalytic activity"/>
    <property type="evidence" value="ECO:0007669"/>
    <property type="project" value="InterPro"/>
</dbReference>
<evidence type="ECO:0000259" key="1">
    <source>
        <dbReference type="Pfam" id="PF01048"/>
    </source>
</evidence>
<dbReference type="PANTHER" id="PTHR43691">
    <property type="entry name" value="URIDINE PHOSPHORYLASE"/>
    <property type="match status" value="1"/>
</dbReference>
<keyword evidence="3" id="KW-1185">Reference proteome</keyword>
<name>A0A8J8B4K0_9FIRM</name>
<evidence type="ECO:0000313" key="3">
    <source>
        <dbReference type="Proteomes" id="UP000675664"/>
    </source>
</evidence>
<dbReference type="InterPro" id="IPR000845">
    <property type="entry name" value="Nucleoside_phosphorylase_d"/>
</dbReference>